<protein>
    <submittedName>
        <fullName evidence="1">Uncharacterized protein</fullName>
    </submittedName>
</protein>
<dbReference type="RefSeq" id="XP_009492171.1">
    <property type="nucleotide sequence ID" value="XM_009493896.1"/>
</dbReference>
<evidence type="ECO:0000313" key="2">
    <source>
        <dbReference type="Proteomes" id="UP000030693"/>
    </source>
</evidence>
<accession>A0A058ZDK5</accession>
<dbReference type="AlphaFoldDB" id="A0A058ZDK5"/>
<evidence type="ECO:0000313" key="1">
    <source>
        <dbReference type="EMBL" id="KCV72470.1"/>
    </source>
</evidence>
<organism evidence="1">
    <name type="scientific">Fonticula alba</name>
    <name type="common">Slime mold</name>
    <dbReference type="NCBI Taxonomy" id="691883"/>
    <lineage>
        <taxon>Eukaryota</taxon>
        <taxon>Rotosphaerida</taxon>
        <taxon>Fonticulaceae</taxon>
        <taxon>Fonticula</taxon>
    </lineage>
</organism>
<reference evidence="1" key="1">
    <citation type="submission" date="2013-04" db="EMBL/GenBank/DDBJ databases">
        <title>The Genome Sequence of Fonticula alba ATCC 38817.</title>
        <authorList>
            <consortium name="The Broad Institute Genomics Platform"/>
            <person name="Russ C."/>
            <person name="Cuomo C."/>
            <person name="Burger G."/>
            <person name="Gray M.W."/>
            <person name="Holland P.W.H."/>
            <person name="King N."/>
            <person name="Lang F.B.F."/>
            <person name="Roger A.J."/>
            <person name="Ruiz-Trillo I."/>
            <person name="Brown M."/>
            <person name="Walker B."/>
            <person name="Young S."/>
            <person name="Zeng Q."/>
            <person name="Gargeya S."/>
            <person name="Fitzgerald M."/>
            <person name="Haas B."/>
            <person name="Abouelleil A."/>
            <person name="Allen A.W."/>
            <person name="Alvarado L."/>
            <person name="Arachchi H.M."/>
            <person name="Berlin A.M."/>
            <person name="Chapman S.B."/>
            <person name="Gainer-Dewar J."/>
            <person name="Goldberg J."/>
            <person name="Griggs A."/>
            <person name="Gujja S."/>
            <person name="Hansen M."/>
            <person name="Howarth C."/>
            <person name="Imamovic A."/>
            <person name="Ireland A."/>
            <person name="Larimer J."/>
            <person name="McCowan C."/>
            <person name="Murphy C."/>
            <person name="Pearson M."/>
            <person name="Poon T.W."/>
            <person name="Priest M."/>
            <person name="Roberts A."/>
            <person name="Saif S."/>
            <person name="Shea T."/>
            <person name="Sisk P."/>
            <person name="Sykes S."/>
            <person name="Wortman J."/>
            <person name="Nusbaum C."/>
            <person name="Birren B."/>
        </authorList>
    </citation>
    <scope>NUCLEOTIDE SEQUENCE [LARGE SCALE GENOMIC DNA]</scope>
    <source>
        <strain evidence="1">ATCC 38817</strain>
    </source>
</reference>
<proteinExistence type="predicted"/>
<dbReference type="Proteomes" id="UP000030693">
    <property type="component" value="Unassembled WGS sequence"/>
</dbReference>
<keyword evidence="2" id="KW-1185">Reference proteome</keyword>
<gene>
    <name evidence="1" type="ORF">H696_00066</name>
</gene>
<dbReference type="GeneID" id="20524791"/>
<name>A0A058ZDK5_FONAL</name>
<dbReference type="EMBL" id="KB932201">
    <property type="protein sequence ID" value="KCV72470.1"/>
    <property type="molecule type" value="Genomic_DNA"/>
</dbReference>
<sequence length="332" mass="35436">MAYAQPLASQDRDLTHLATAGRAVAVSCLISAFCNVHWNGAPPEAAALFCWHLSRTAGSPEALRVAEFGCHLKAFPLSLAIGQLASIVQDTPDDHFQTDAPWPEYTALLIDVMAAISAACLFEEVPAACDLPFNHLLASIDRVLGPAVGHAGLFPTGEDSPGAASLAALLGIRMSVARRTGHFRELLARGPPSSRPAGEDLSFRRHQTDVAFFVRSLIHMILGDARPAGPEGTLTDREALLHGRAMAFIRSFWFSPLFPITRSITLAVTAVYAAMLSPVGKEPPGGPAPSVPPSQERWWRETGVSDADISTVLVEVDRLHRLLGAVPTATMG</sequence>